<dbReference type="Proteomes" id="UP000499080">
    <property type="component" value="Unassembled WGS sequence"/>
</dbReference>
<dbReference type="AlphaFoldDB" id="A0A4Y2F5U3"/>
<reference evidence="1 2" key="1">
    <citation type="journal article" date="2019" name="Sci. Rep.">
        <title>Orb-weaving spider Araneus ventricosus genome elucidates the spidroin gene catalogue.</title>
        <authorList>
            <person name="Kono N."/>
            <person name="Nakamura H."/>
            <person name="Ohtoshi R."/>
            <person name="Moran D.A.P."/>
            <person name="Shinohara A."/>
            <person name="Yoshida Y."/>
            <person name="Fujiwara M."/>
            <person name="Mori M."/>
            <person name="Tomita M."/>
            <person name="Arakawa K."/>
        </authorList>
    </citation>
    <scope>NUCLEOTIDE SEQUENCE [LARGE SCALE GENOMIC DNA]</scope>
</reference>
<dbReference type="EMBL" id="BGPR01000792">
    <property type="protein sequence ID" value="GBM35716.1"/>
    <property type="molecule type" value="Genomic_DNA"/>
</dbReference>
<comment type="caution">
    <text evidence="1">The sequence shown here is derived from an EMBL/GenBank/DDBJ whole genome shotgun (WGS) entry which is preliminary data.</text>
</comment>
<gene>
    <name evidence="1" type="ORF">AVEN_58401_1</name>
</gene>
<sequence>MNEADCFLYISVKTMQIIKIEVSNALPKSIEGRPPRQPGYGGRVLIVINSHGLIPPEGDTFSHLLRITQPPPLLYSEEKREPAYLSGGFSSTYS</sequence>
<evidence type="ECO:0000313" key="1">
    <source>
        <dbReference type="EMBL" id="GBM35716.1"/>
    </source>
</evidence>
<name>A0A4Y2F5U3_ARAVE</name>
<proteinExistence type="predicted"/>
<protein>
    <submittedName>
        <fullName evidence="1">Uncharacterized protein</fullName>
    </submittedName>
</protein>
<organism evidence="1 2">
    <name type="scientific">Araneus ventricosus</name>
    <name type="common">Orbweaver spider</name>
    <name type="synonym">Epeira ventricosa</name>
    <dbReference type="NCBI Taxonomy" id="182803"/>
    <lineage>
        <taxon>Eukaryota</taxon>
        <taxon>Metazoa</taxon>
        <taxon>Ecdysozoa</taxon>
        <taxon>Arthropoda</taxon>
        <taxon>Chelicerata</taxon>
        <taxon>Arachnida</taxon>
        <taxon>Araneae</taxon>
        <taxon>Araneomorphae</taxon>
        <taxon>Entelegynae</taxon>
        <taxon>Araneoidea</taxon>
        <taxon>Araneidae</taxon>
        <taxon>Araneus</taxon>
    </lineage>
</organism>
<keyword evidence="2" id="KW-1185">Reference proteome</keyword>
<evidence type="ECO:0000313" key="2">
    <source>
        <dbReference type="Proteomes" id="UP000499080"/>
    </source>
</evidence>
<accession>A0A4Y2F5U3</accession>